<dbReference type="GO" id="GO:0051239">
    <property type="term" value="P:regulation of multicellular organismal process"/>
    <property type="evidence" value="ECO:0007669"/>
    <property type="project" value="UniProtKB-ARBA"/>
</dbReference>
<comment type="subunit">
    <text evidence="9">Antiparallel homodimer; disulfide-linked. Antiparallel heterodimer with PDGFA; disulfide-linked. The PDGFB homodimer interacts with PDGFRA and PDGFRB homodimers, and with heterodimers formed by PDGFRA and PDGFRB. The heterodimer composed of PDGFA and PDGFB interacts with PDGFRB homodimers, and with heterodimers formed by PDGFRA and PDGFRB. Interacts with XLKD1. Interacts with LRP1. Interacts with SORL1 (via the N-terminal ectodomain). Interacts with CD82; this interaction inhibits PDGFB-mediated signaling pathway.</text>
</comment>
<evidence type="ECO:0000256" key="1">
    <source>
        <dbReference type="ARBA" id="ARBA00006686"/>
    </source>
</evidence>
<dbReference type="GO" id="GO:0005161">
    <property type="term" value="F:platelet-derived growth factor receptor binding"/>
    <property type="evidence" value="ECO:0007669"/>
    <property type="project" value="TreeGrafter"/>
</dbReference>
<feature type="domain" description="Platelet-derived growth factor (PDGF) family profile" evidence="12">
    <location>
        <begin position="115"/>
        <end position="216"/>
    </location>
</feature>
<dbReference type="Ensembl" id="ENSCPGT00000029751.1">
    <property type="protein sequence ID" value="ENSCPGP00000027255.1"/>
    <property type="gene ID" value="ENSCPGG00000018771.1"/>
</dbReference>
<dbReference type="InterPro" id="IPR006782">
    <property type="entry name" value="PDGF_N"/>
</dbReference>
<comment type="similarity">
    <text evidence="1 10">Belongs to the PDGF/VEGF growth factor family.</text>
</comment>
<dbReference type="GO" id="GO:0016020">
    <property type="term" value="C:membrane"/>
    <property type="evidence" value="ECO:0007669"/>
    <property type="project" value="InterPro"/>
</dbReference>
<dbReference type="GO" id="GO:0051897">
    <property type="term" value="P:positive regulation of phosphatidylinositol 3-kinase/protein kinase B signal transduction"/>
    <property type="evidence" value="ECO:0007669"/>
    <property type="project" value="TreeGrafter"/>
</dbReference>
<dbReference type="GO" id="GO:0014911">
    <property type="term" value="P:positive regulation of smooth muscle cell migration"/>
    <property type="evidence" value="ECO:0007669"/>
    <property type="project" value="UniProtKB-ARBA"/>
</dbReference>
<dbReference type="GO" id="GO:0048661">
    <property type="term" value="P:positive regulation of smooth muscle cell proliferation"/>
    <property type="evidence" value="ECO:0007669"/>
    <property type="project" value="UniProtKB-ARBA"/>
</dbReference>
<evidence type="ECO:0000256" key="9">
    <source>
        <dbReference type="ARBA" id="ARBA00046967"/>
    </source>
</evidence>
<dbReference type="Gene3D" id="2.10.90.10">
    <property type="entry name" value="Cystine-knot cytokines"/>
    <property type="match status" value="1"/>
</dbReference>
<evidence type="ECO:0000256" key="7">
    <source>
        <dbReference type="ARBA" id="ARBA00032702"/>
    </source>
</evidence>
<dbReference type="GO" id="GO:0051781">
    <property type="term" value="P:positive regulation of cell division"/>
    <property type="evidence" value="ECO:0007669"/>
    <property type="project" value="UniProtKB-KW"/>
</dbReference>
<keyword evidence="14" id="KW-1185">Reference proteome</keyword>
<evidence type="ECO:0000256" key="3">
    <source>
        <dbReference type="ARBA" id="ARBA00023030"/>
    </source>
</evidence>
<organism evidence="13 14">
    <name type="scientific">Calidris pygmaea</name>
    <name type="common">Spoon-billed sandpiper</name>
    <dbReference type="NCBI Taxonomy" id="425635"/>
    <lineage>
        <taxon>Eukaryota</taxon>
        <taxon>Metazoa</taxon>
        <taxon>Chordata</taxon>
        <taxon>Craniata</taxon>
        <taxon>Vertebrata</taxon>
        <taxon>Euteleostomi</taxon>
        <taxon>Archelosauria</taxon>
        <taxon>Archosauria</taxon>
        <taxon>Dinosauria</taxon>
        <taxon>Saurischia</taxon>
        <taxon>Theropoda</taxon>
        <taxon>Coelurosauria</taxon>
        <taxon>Aves</taxon>
        <taxon>Neognathae</taxon>
        <taxon>Neoaves</taxon>
        <taxon>Charadriiformes</taxon>
        <taxon>Scolopacidae</taxon>
        <taxon>Calidris</taxon>
    </lineage>
</organism>
<accession>A0A8C3KUW3</accession>
<evidence type="ECO:0000313" key="13">
    <source>
        <dbReference type="Ensembl" id="ENSCPGP00000027255.1"/>
    </source>
</evidence>
<comment type="function">
    <text evidence="8">Growth factor that plays an essential role in the regulation of embryonic development, cell proliferation, cell migration, survival and chemotaxis. Potent mitogen for cells of mesenchymal origin. Required for normal proliferation and recruitment of pericytes and vascular smooth muscle cells in the central nervous system, skin, lung, heart and placenta. Required for normal blood vessel development, and for normal development of kidney glomeruli. Plays an important role in wound healing. Signaling is modulated by the formation of heterodimers with PDGFA.</text>
</comment>
<dbReference type="GO" id="GO:0010468">
    <property type="term" value="P:regulation of gene expression"/>
    <property type="evidence" value="ECO:0007669"/>
    <property type="project" value="UniProtKB-ARBA"/>
</dbReference>
<feature type="region of interest" description="Disordered" evidence="11">
    <location>
        <begin position="1"/>
        <end position="28"/>
    </location>
</feature>
<dbReference type="Pfam" id="PF04692">
    <property type="entry name" value="PDGF_N"/>
    <property type="match status" value="1"/>
</dbReference>
<evidence type="ECO:0000256" key="2">
    <source>
        <dbReference type="ARBA" id="ARBA00018117"/>
    </source>
</evidence>
<evidence type="ECO:0000256" key="5">
    <source>
        <dbReference type="ARBA" id="ARBA00031888"/>
    </source>
</evidence>
<dbReference type="GO" id="GO:0048008">
    <property type="term" value="P:platelet-derived growth factor receptor signaling pathway"/>
    <property type="evidence" value="ECO:0007669"/>
    <property type="project" value="TreeGrafter"/>
</dbReference>
<dbReference type="SUPFAM" id="SSF57501">
    <property type="entry name" value="Cystine-knot cytokines"/>
    <property type="match status" value="1"/>
</dbReference>
<feature type="region of interest" description="Disordered" evidence="11">
    <location>
        <begin position="214"/>
        <end position="234"/>
    </location>
</feature>
<dbReference type="Pfam" id="PF00341">
    <property type="entry name" value="PDGF"/>
    <property type="match status" value="1"/>
</dbReference>
<dbReference type="SMART" id="SM00141">
    <property type="entry name" value="PDGF"/>
    <property type="match status" value="1"/>
</dbReference>
<dbReference type="PANTHER" id="PTHR11633:SF2">
    <property type="entry name" value="PLATELET-DERIVED GROWTH FACTOR SUBUNIT B"/>
    <property type="match status" value="1"/>
</dbReference>
<evidence type="ECO:0000259" key="12">
    <source>
        <dbReference type="PROSITE" id="PS50278"/>
    </source>
</evidence>
<dbReference type="GO" id="GO:0070374">
    <property type="term" value="P:positive regulation of ERK1 and ERK2 cascade"/>
    <property type="evidence" value="ECO:0007669"/>
    <property type="project" value="TreeGrafter"/>
</dbReference>
<dbReference type="InterPro" id="IPR029034">
    <property type="entry name" value="Cystine-knot_cytokine"/>
</dbReference>
<evidence type="ECO:0000313" key="14">
    <source>
        <dbReference type="Proteomes" id="UP000694419"/>
    </source>
</evidence>
<feature type="compositionally biased region" description="Basic and acidic residues" evidence="11">
    <location>
        <begin position="290"/>
        <end position="305"/>
    </location>
</feature>
<sequence>MPEAGRPRGCSLREPLSLPGGSPSMCPQPAGPEVGMNFGVVFAFVLSLPLARLEGDPIPEDIYEILGGSSVRSISDLQRALRIDSVEEDSSSLDLNTTQPGQNPVALSRERRSLDALAAAEPAVLAECKTRAVVFEISRNMVDSTNANFVVWPPCVEVQRCSGCCNNRNVQCRPTQIRVRHVQVNKIEFVQRKPKFKKVVVPLEDHVQCRCEAVSRQPPRNSRPGPREQKRKDLGIIRVEGGVRREAGERGKSPPLALICFAPVNPTGPRWFIPAERPFPGCLPASKGLKPREMQEGKVRGERKGTVVKGRGQGRWRTEDKGQKNRRRRPCGPTVAELFVDSGWRKISQRDPAAPRCTDTLPSVLAGLSPSFTTAAVSQRQRVRRPPVQKRKHKKYKHVNDKKVLKEILVA</sequence>
<dbReference type="Proteomes" id="UP000694419">
    <property type="component" value="Unplaced"/>
</dbReference>
<dbReference type="FunFam" id="2.10.90.10:FF:000023">
    <property type="entry name" value="Platelet-derived growth factor subunit B"/>
    <property type="match status" value="1"/>
</dbReference>
<feature type="region of interest" description="Disordered" evidence="11">
    <location>
        <begin position="284"/>
        <end position="333"/>
    </location>
</feature>
<evidence type="ECO:0000256" key="10">
    <source>
        <dbReference type="RuleBase" id="RU003818"/>
    </source>
</evidence>
<dbReference type="PROSITE" id="PS50278">
    <property type="entry name" value="PDGF_2"/>
    <property type="match status" value="1"/>
</dbReference>
<feature type="compositionally biased region" description="Basic and acidic residues" evidence="11">
    <location>
        <begin position="225"/>
        <end position="234"/>
    </location>
</feature>
<dbReference type="PROSITE" id="PS00249">
    <property type="entry name" value="PDGF_1"/>
    <property type="match status" value="1"/>
</dbReference>
<reference evidence="13" key="1">
    <citation type="submission" date="2025-08" db="UniProtKB">
        <authorList>
            <consortium name="Ensembl"/>
        </authorList>
    </citation>
    <scope>IDENTIFICATION</scope>
</reference>
<evidence type="ECO:0000256" key="6">
    <source>
        <dbReference type="ARBA" id="ARBA00032481"/>
    </source>
</evidence>
<protein>
    <recommendedName>
        <fullName evidence="2">Platelet-derived growth factor subunit B</fullName>
    </recommendedName>
    <alternativeName>
        <fullName evidence="5">PDGF-2</fullName>
    </alternativeName>
    <alternativeName>
        <fullName evidence="6">Platelet-derived growth factor B chain</fullName>
    </alternativeName>
    <alternativeName>
        <fullName evidence="7">Platelet-derived growth factor beta polypeptide</fullName>
    </alternativeName>
</protein>
<evidence type="ECO:0000256" key="11">
    <source>
        <dbReference type="SAM" id="MobiDB-lite"/>
    </source>
</evidence>
<dbReference type="GO" id="GO:0005615">
    <property type="term" value="C:extracellular space"/>
    <property type="evidence" value="ECO:0007669"/>
    <property type="project" value="TreeGrafter"/>
</dbReference>
<dbReference type="GO" id="GO:0008083">
    <property type="term" value="F:growth factor activity"/>
    <property type="evidence" value="ECO:0007669"/>
    <property type="project" value="UniProtKB-KW"/>
</dbReference>
<reference evidence="13" key="2">
    <citation type="submission" date="2025-09" db="UniProtKB">
        <authorList>
            <consortium name="Ensembl"/>
        </authorList>
    </citation>
    <scope>IDENTIFICATION</scope>
</reference>
<keyword evidence="3 10" id="KW-0339">Growth factor</keyword>
<dbReference type="InterPro" id="IPR023581">
    <property type="entry name" value="PD_growth_factor_CS"/>
</dbReference>
<dbReference type="PANTHER" id="PTHR11633">
    <property type="entry name" value="PLATELET-DERIVED GROWTH FACTOR"/>
    <property type="match status" value="1"/>
</dbReference>
<dbReference type="CDD" id="cd00135">
    <property type="entry name" value="PDGF"/>
    <property type="match status" value="1"/>
</dbReference>
<dbReference type="AlphaFoldDB" id="A0A8C3KUW3"/>
<dbReference type="GO" id="GO:0010557">
    <property type="term" value="P:positive regulation of macromolecule biosynthetic process"/>
    <property type="evidence" value="ECO:0007669"/>
    <property type="project" value="UniProtKB-ARBA"/>
</dbReference>
<keyword evidence="4" id="KW-0497">Mitogen</keyword>
<name>A0A8C3KUW3_9CHAR</name>
<evidence type="ECO:0000256" key="8">
    <source>
        <dbReference type="ARBA" id="ARBA00046258"/>
    </source>
</evidence>
<proteinExistence type="inferred from homology"/>
<evidence type="ECO:0000256" key="4">
    <source>
        <dbReference type="ARBA" id="ARBA00023246"/>
    </source>
</evidence>
<dbReference type="InterPro" id="IPR000072">
    <property type="entry name" value="PDGF/VEGF_dom"/>
</dbReference>